<dbReference type="PROSITE" id="PS50887">
    <property type="entry name" value="GGDEF"/>
    <property type="match status" value="1"/>
</dbReference>
<reference evidence="4 5" key="1">
    <citation type="submission" date="2022-11" db="EMBL/GenBank/DDBJ databases">
        <title>Haliovirga abyssi gen. nov., sp. nov., a mesophilic fermentative bacterium isolated from the Iheya North hydrothermal field and the proposal of Haliovirgaceae fam. nov.</title>
        <authorList>
            <person name="Miyazaki U."/>
            <person name="Tame A."/>
            <person name="Miyazaki J."/>
            <person name="Takai K."/>
            <person name="Sawayama S."/>
            <person name="Kitajima M."/>
            <person name="Okamoto A."/>
            <person name="Nakagawa S."/>
        </authorList>
    </citation>
    <scope>NUCLEOTIDE SEQUENCE [LARGE SCALE GENOMIC DNA]</scope>
    <source>
        <strain evidence="4 5">IC12</strain>
    </source>
</reference>
<dbReference type="InterPro" id="IPR054767">
    <property type="entry name" value="Cas10-Cmr2_palm2"/>
</dbReference>
<dbReference type="Pfam" id="PF22335">
    <property type="entry name" value="Cas10-Cmr2_palm2"/>
    <property type="match status" value="1"/>
</dbReference>
<evidence type="ECO:0000313" key="4">
    <source>
        <dbReference type="EMBL" id="BDU50902.1"/>
    </source>
</evidence>
<dbReference type="NCBIfam" id="TIGR02577">
    <property type="entry name" value="cas_TM1794_Cmr2"/>
    <property type="match status" value="1"/>
</dbReference>
<evidence type="ECO:0000256" key="1">
    <source>
        <dbReference type="ARBA" id="ARBA00022741"/>
    </source>
</evidence>
<organism evidence="4 5">
    <name type="scientific">Haliovirga abyssi</name>
    <dbReference type="NCBI Taxonomy" id="2996794"/>
    <lineage>
        <taxon>Bacteria</taxon>
        <taxon>Fusobacteriati</taxon>
        <taxon>Fusobacteriota</taxon>
        <taxon>Fusobacteriia</taxon>
        <taxon>Fusobacteriales</taxon>
        <taxon>Haliovirgaceae</taxon>
        <taxon>Haliovirga</taxon>
    </lineage>
</organism>
<dbReference type="Gene3D" id="3.30.70.270">
    <property type="match status" value="1"/>
</dbReference>
<evidence type="ECO:0000259" key="3">
    <source>
        <dbReference type="PROSITE" id="PS50887"/>
    </source>
</evidence>
<sequence>MTKYIGVTIGPIVDTISRAKKTRSAWRTSYMFSYIMKKIIWKLKQDNRIELILPYSKDDSIYTKPKKAGLFHDRLIIEVKKDFKLKDLVEIKDSVFEEFAKNAFKDNLDKKTKEEFIKYLDTYINFYALEKELDSKDNIILEISKYLDVMELQPQICFMQFEENKDYLFDFINDVSNDFLEKDAFEEGYEIKSLPEIAFTDIYKKSLEKVEEIDKEINKGKEDDKYPDDEKCYEIFKESMSAEFKKHHKYYAVVRADGDGIGAIIKELKVKEDYQNFSNILFEFAKESVEEIEIYGGLPIFAGGDDLLFFAPIINSSCNEYKNIFELTTALSNIFEEKLKNLKGKTNKKGTLSFGITINYYKYPLYEAYNNSATLLFEKAKKYKGKNATAVKLLKGGNKPIEFILSKAEKEKFQEFLKIFNYDNKDKKLIKGVIYTLENQIELLKLIQNDEEKLTNFFINNFKKEIHTDKTQINGLVREINKILQLVINYGKKEETENLLKLLRFLMFLTERGDE</sequence>
<dbReference type="InterPro" id="IPR024615">
    <property type="entry name" value="CRISPR-assoc_Cmr2_N"/>
</dbReference>
<dbReference type="RefSeq" id="WP_307903751.1">
    <property type="nucleotide sequence ID" value="NZ_AP027059.1"/>
</dbReference>
<accession>A0AAU9DHB4</accession>
<dbReference type="InterPro" id="IPR038242">
    <property type="entry name" value="Cmr2_N"/>
</dbReference>
<feature type="domain" description="GGDEF" evidence="3">
    <location>
        <begin position="249"/>
        <end position="394"/>
    </location>
</feature>
<evidence type="ECO:0000256" key="2">
    <source>
        <dbReference type="ARBA" id="ARBA00023118"/>
    </source>
</evidence>
<keyword evidence="1" id="KW-0547">Nucleotide-binding</keyword>
<dbReference type="GO" id="GO:0051607">
    <property type="term" value="P:defense response to virus"/>
    <property type="evidence" value="ECO:0007669"/>
    <property type="project" value="UniProtKB-KW"/>
</dbReference>
<evidence type="ECO:0000313" key="5">
    <source>
        <dbReference type="Proteomes" id="UP001321582"/>
    </source>
</evidence>
<dbReference type="Gene3D" id="3.30.70.2220">
    <property type="entry name" value="CRISPR-Cas system, Cmr2 subunit, D1 domain, cysteine cluster"/>
    <property type="match status" value="1"/>
</dbReference>
<dbReference type="InterPro" id="IPR000160">
    <property type="entry name" value="GGDEF_dom"/>
</dbReference>
<dbReference type="InterPro" id="IPR013407">
    <property type="entry name" value="CRISPR-assoc_prot_Cmr2"/>
</dbReference>
<dbReference type="EMBL" id="AP027059">
    <property type="protein sequence ID" value="BDU50902.1"/>
    <property type="molecule type" value="Genomic_DNA"/>
</dbReference>
<dbReference type="KEGG" id="haby:HLVA_14710"/>
<keyword evidence="2" id="KW-0051">Antiviral defense</keyword>
<proteinExistence type="predicted"/>
<name>A0AAU9DHB4_9FUSO</name>
<dbReference type="Pfam" id="PF12469">
    <property type="entry name" value="Cmr2_N"/>
    <property type="match status" value="1"/>
</dbReference>
<dbReference type="GO" id="GO:0000166">
    <property type="term" value="F:nucleotide binding"/>
    <property type="evidence" value="ECO:0007669"/>
    <property type="project" value="UniProtKB-KW"/>
</dbReference>
<keyword evidence="5" id="KW-1185">Reference proteome</keyword>
<gene>
    <name evidence="4" type="ORF">HLVA_14710</name>
</gene>
<dbReference type="InterPro" id="IPR043128">
    <property type="entry name" value="Rev_trsase/Diguanyl_cyclase"/>
</dbReference>
<protein>
    <submittedName>
        <fullName evidence="4">Type III-B CRISPR-associated protein Cas10/Cmr2</fullName>
    </submittedName>
</protein>
<dbReference type="Proteomes" id="UP001321582">
    <property type="component" value="Chromosome"/>
</dbReference>
<dbReference type="AlphaFoldDB" id="A0AAU9DHB4"/>